<gene>
    <name evidence="3" type="ORF">FSB_LOCUS22540</name>
</gene>
<reference evidence="3" key="1">
    <citation type="submission" date="2018-02" db="EMBL/GenBank/DDBJ databases">
        <authorList>
            <person name="Cohen D.B."/>
            <person name="Kent A.D."/>
        </authorList>
    </citation>
    <scope>NUCLEOTIDE SEQUENCE</scope>
</reference>
<proteinExistence type="predicted"/>
<dbReference type="Pfam" id="PF01928">
    <property type="entry name" value="CYTH"/>
    <property type="match status" value="1"/>
</dbReference>
<feature type="domain" description="CYTH" evidence="2">
    <location>
        <begin position="1"/>
        <end position="154"/>
    </location>
</feature>
<feature type="compositionally biased region" description="Basic and acidic residues" evidence="1">
    <location>
        <begin position="113"/>
        <end position="127"/>
    </location>
</feature>
<dbReference type="AlphaFoldDB" id="A0A2N9G525"/>
<dbReference type="InterPro" id="IPR033469">
    <property type="entry name" value="CYTH-like_dom_sf"/>
</dbReference>
<accession>A0A2N9G525</accession>
<dbReference type="EMBL" id="OIVN01001500">
    <property type="protein sequence ID" value="SPC94658.1"/>
    <property type="molecule type" value="Genomic_DNA"/>
</dbReference>
<evidence type="ECO:0000256" key="1">
    <source>
        <dbReference type="SAM" id="MobiDB-lite"/>
    </source>
</evidence>
<sequence length="154" mass="17678">MEVEVKLRLPDAIAHRHVTTVLTPFHVTTHRQENNFFNGSSNELSSRRAILRLRFADTNPRCVVTLKAKVVIVDGVSRVEEDEEVLDTAIGRECLAEPANPRPTTTPRSENPSLRDMENGGERGEQRRKMKRRERKKKKKKGSQKYFLIQVKSS</sequence>
<dbReference type="PANTHER" id="PTHR34948:SF2">
    <property type="entry name" value="TRIPHOSPHATE TUNNEL METALLOENZYME 3"/>
    <property type="match status" value="1"/>
</dbReference>
<dbReference type="SUPFAM" id="SSF55154">
    <property type="entry name" value="CYTH-like phosphatases"/>
    <property type="match status" value="1"/>
</dbReference>
<organism evidence="3">
    <name type="scientific">Fagus sylvatica</name>
    <name type="common">Beechnut</name>
    <dbReference type="NCBI Taxonomy" id="28930"/>
    <lineage>
        <taxon>Eukaryota</taxon>
        <taxon>Viridiplantae</taxon>
        <taxon>Streptophyta</taxon>
        <taxon>Embryophyta</taxon>
        <taxon>Tracheophyta</taxon>
        <taxon>Spermatophyta</taxon>
        <taxon>Magnoliopsida</taxon>
        <taxon>eudicotyledons</taxon>
        <taxon>Gunneridae</taxon>
        <taxon>Pentapetalae</taxon>
        <taxon>rosids</taxon>
        <taxon>fabids</taxon>
        <taxon>Fagales</taxon>
        <taxon>Fagaceae</taxon>
        <taxon>Fagus</taxon>
    </lineage>
</organism>
<dbReference type="PROSITE" id="PS51707">
    <property type="entry name" value="CYTH"/>
    <property type="match status" value="1"/>
</dbReference>
<dbReference type="PANTHER" id="PTHR34948">
    <property type="entry name" value="OS08G0299200 PROTEIN"/>
    <property type="match status" value="1"/>
</dbReference>
<evidence type="ECO:0000313" key="3">
    <source>
        <dbReference type="EMBL" id="SPC94658.1"/>
    </source>
</evidence>
<evidence type="ECO:0000259" key="2">
    <source>
        <dbReference type="PROSITE" id="PS51707"/>
    </source>
</evidence>
<feature type="compositionally biased region" description="Polar residues" evidence="1">
    <location>
        <begin position="102"/>
        <end position="112"/>
    </location>
</feature>
<protein>
    <recommendedName>
        <fullName evidence="2">CYTH domain-containing protein</fullName>
    </recommendedName>
</protein>
<dbReference type="Gene3D" id="2.40.320.10">
    <property type="entry name" value="Hypothetical Protein Pfu-838710-001"/>
    <property type="match status" value="1"/>
</dbReference>
<name>A0A2N9G525_FAGSY</name>
<feature type="region of interest" description="Disordered" evidence="1">
    <location>
        <begin position="90"/>
        <end position="154"/>
    </location>
</feature>
<dbReference type="GO" id="GO:0016462">
    <property type="term" value="F:pyrophosphatase activity"/>
    <property type="evidence" value="ECO:0007669"/>
    <property type="project" value="UniProtKB-ARBA"/>
</dbReference>
<feature type="compositionally biased region" description="Basic residues" evidence="1">
    <location>
        <begin position="128"/>
        <end position="143"/>
    </location>
</feature>
<dbReference type="InterPro" id="IPR023577">
    <property type="entry name" value="CYTH_domain"/>
</dbReference>